<dbReference type="NCBIfam" id="NF000093">
    <property type="entry name" value="D_ala_D_ser_VanN"/>
    <property type="match status" value="1"/>
</dbReference>
<dbReference type="Proteomes" id="UP000189299">
    <property type="component" value="Unassembled WGS sequence"/>
</dbReference>
<keyword evidence="4 14" id="KW-0479">Metal-binding</keyword>
<dbReference type="AlphaFoldDB" id="A0A1V2UET0"/>
<dbReference type="GO" id="GO:0008360">
    <property type="term" value="P:regulation of cell shape"/>
    <property type="evidence" value="ECO:0007669"/>
    <property type="project" value="UniProtKB-KW"/>
</dbReference>
<evidence type="ECO:0000313" key="17">
    <source>
        <dbReference type="EMBL" id="ONN41807.1"/>
    </source>
</evidence>
<feature type="binding site" evidence="14">
    <location>
        <position position="305"/>
    </location>
    <ligand>
        <name>Mg(2+)</name>
        <dbReference type="ChEBI" id="CHEBI:18420"/>
        <label>2</label>
    </ligand>
</feature>
<dbReference type="RefSeq" id="WP_077151801.1">
    <property type="nucleotide sequence ID" value="NZ_CABMMO010000012.1"/>
</dbReference>
<evidence type="ECO:0000256" key="13">
    <source>
        <dbReference type="PIRSR" id="PIRSR039102-1"/>
    </source>
</evidence>
<proteinExistence type="inferred from homology"/>
<dbReference type="Gene3D" id="3.40.50.20">
    <property type="match status" value="1"/>
</dbReference>
<dbReference type="GO" id="GO:0005829">
    <property type="term" value="C:cytosol"/>
    <property type="evidence" value="ECO:0007669"/>
    <property type="project" value="TreeGrafter"/>
</dbReference>
<feature type="binding site" evidence="14">
    <location>
        <position position="307"/>
    </location>
    <ligand>
        <name>Mg(2+)</name>
        <dbReference type="ChEBI" id="CHEBI:18420"/>
        <label>2</label>
    </ligand>
</feature>
<dbReference type="PROSITE" id="PS00844">
    <property type="entry name" value="DALA_DALA_LIGASE_2"/>
    <property type="match status" value="1"/>
</dbReference>
<feature type="active site" evidence="13">
    <location>
        <position position="316"/>
    </location>
</feature>
<evidence type="ECO:0000259" key="16">
    <source>
        <dbReference type="PROSITE" id="PS50975"/>
    </source>
</evidence>
<dbReference type="NCBIfam" id="TIGR01205">
    <property type="entry name" value="D_ala_D_alaTIGR"/>
    <property type="match status" value="1"/>
</dbReference>
<evidence type="ECO:0000256" key="6">
    <source>
        <dbReference type="ARBA" id="ARBA00022840"/>
    </source>
</evidence>
<dbReference type="InterPro" id="IPR011127">
    <property type="entry name" value="Dala_Dala_lig_N"/>
</dbReference>
<dbReference type="NCBIfam" id="NF000207">
    <property type="entry name" value="D_ala_D_ser"/>
    <property type="match status" value="1"/>
</dbReference>
<evidence type="ECO:0000256" key="5">
    <source>
        <dbReference type="ARBA" id="ARBA00022741"/>
    </source>
</evidence>
<evidence type="ECO:0000256" key="4">
    <source>
        <dbReference type="ARBA" id="ARBA00022723"/>
    </source>
</evidence>
<dbReference type="PROSITE" id="PS50975">
    <property type="entry name" value="ATP_GRASP"/>
    <property type="match status" value="1"/>
</dbReference>
<dbReference type="GO" id="GO:0005524">
    <property type="term" value="F:ATP binding"/>
    <property type="evidence" value="ECO:0007669"/>
    <property type="project" value="UniProtKB-UniRule"/>
</dbReference>
<dbReference type="Gene3D" id="3.30.470.20">
    <property type="entry name" value="ATP-grasp fold, B domain"/>
    <property type="match status" value="1"/>
</dbReference>
<keyword evidence="7 14" id="KW-0460">Magnesium</keyword>
<evidence type="ECO:0000256" key="14">
    <source>
        <dbReference type="PIRSR" id="PIRSR039102-3"/>
    </source>
</evidence>
<dbReference type="PANTHER" id="PTHR23132:SF25">
    <property type="entry name" value="D-ALANINE--D-ALANINE LIGASE A"/>
    <property type="match status" value="1"/>
</dbReference>
<evidence type="ECO:0000256" key="15">
    <source>
        <dbReference type="PROSITE-ProRule" id="PRU00409"/>
    </source>
</evidence>
<keyword evidence="8 12" id="KW-0133">Cell shape</keyword>
<sequence>MKKIALIFGGTSTEYEVSLKSAASVLSVLENLDIEIYKIGIASNGKWYLTFSDNETISNDLWLQEKKINEITPSFDGRGFYDQSEKKYFKPDILFPMLHGGTGENGTLQGVFECMQIPYVGCGVASSAICMNKYLLHQFAKSIGVMSTPTQLISSTDEQQVIKNFTELYGFPIFIKPNEAGSSKGISKVHTEAALAQALTEAFQFSQTVILQKAVSGIEIGCAILGNNQLLIGECDEVSLATDFFDYTEKYQMTTAKLTVPAKIPVVTSREIKHQAQLLYQLLGCQGLARIDFFLTDTGEILLNEINTMPGFTNHSRFPAMMAAVGITYQELISTLITLAEEK</sequence>
<dbReference type="OrthoDB" id="9813261at2"/>
<keyword evidence="10 14" id="KW-0464">Manganese</keyword>
<evidence type="ECO:0000256" key="2">
    <source>
        <dbReference type="ARBA" id="ARBA00010871"/>
    </source>
</evidence>
<feature type="domain" description="ATP-grasp" evidence="16">
    <location>
        <begin position="137"/>
        <end position="338"/>
    </location>
</feature>
<reference evidence="17 18" key="1">
    <citation type="submission" date="2016-12" db="EMBL/GenBank/DDBJ databases">
        <authorList>
            <person name="Song W.-J."/>
            <person name="Kurnit D.M."/>
        </authorList>
    </citation>
    <scope>NUCLEOTIDE SEQUENCE [LARGE SCALE GENOMIC DNA]</scope>
    <source>
        <strain evidence="17 18">CGB1038-1_S1</strain>
    </source>
</reference>
<feature type="binding site" evidence="14">
    <location>
        <position position="305"/>
    </location>
    <ligand>
        <name>Mg(2+)</name>
        <dbReference type="ChEBI" id="CHEBI:18420"/>
        <label>1</label>
    </ligand>
</feature>
<organism evidence="17 18">
    <name type="scientific">Enterococcus mundtii</name>
    <dbReference type="NCBI Taxonomy" id="53346"/>
    <lineage>
        <taxon>Bacteria</taxon>
        <taxon>Bacillati</taxon>
        <taxon>Bacillota</taxon>
        <taxon>Bacilli</taxon>
        <taxon>Lactobacillales</taxon>
        <taxon>Enterococcaceae</taxon>
        <taxon>Enterococcus</taxon>
    </lineage>
</organism>
<dbReference type="Pfam" id="PF01820">
    <property type="entry name" value="Dala_Dala_lig_N"/>
    <property type="match status" value="1"/>
</dbReference>
<comment type="similarity">
    <text evidence="2 12">Belongs to the D-alanine--D-alanine ligase family.</text>
</comment>
<evidence type="ECO:0000256" key="12">
    <source>
        <dbReference type="HAMAP-Rule" id="MF_00047"/>
    </source>
</evidence>
<dbReference type="GO" id="GO:0046872">
    <property type="term" value="F:metal ion binding"/>
    <property type="evidence" value="ECO:0007669"/>
    <property type="project" value="UniProtKB-KW"/>
</dbReference>
<comment type="cofactor">
    <cofactor evidence="1">
        <name>Mn(2+)</name>
        <dbReference type="ChEBI" id="CHEBI:29035"/>
    </cofactor>
</comment>
<dbReference type="FunFam" id="3.30.470.20:FF:000008">
    <property type="entry name" value="D-alanine--D-alanine ligase"/>
    <property type="match status" value="1"/>
</dbReference>
<feature type="active site" evidence="13">
    <location>
        <position position="182"/>
    </location>
</feature>
<evidence type="ECO:0000256" key="8">
    <source>
        <dbReference type="ARBA" id="ARBA00022960"/>
    </source>
</evidence>
<dbReference type="GO" id="GO:0008716">
    <property type="term" value="F:D-alanine-D-alanine ligase activity"/>
    <property type="evidence" value="ECO:0007669"/>
    <property type="project" value="UniProtKB-UniRule"/>
</dbReference>
<comment type="pathway">
    <text evidence="12">Cell wall biogenesis; peptidoglycan biosynthesis.</text>
</comment>
<keyword evidence="9 12" id="KW-0573">Peptidoglycan synthesis</keyword>
<keyword evidence="5 15" id="KW-0547">Nucleotide-binding</keyword>
<dbReference type="Gene3D" id="3.30.1490.20">
    <property type="entry name" value="ATP-grasp fold, A domain"/>
    <property type="match status" value="1"/>
</dbReference>
<dbReference type="UniPathway" id="UPA00219"/>
<protein>
    <recommendedName>
        <fullName evidence="12">D-alanine--D-alanine ligase</fullName>
        <ecNumber evidence="12">6.3.2.4</ecNumber>
    </recommendedName>
    <alternativeName>
        <fullName evidence="12">D-Ala-D-Ala ligase</fullName>
    </alternativeName>
    <alternativeName>
        <fullName evidence="12">D-alanylalanine synthetase</fullName>
    </alternativeName>
</protein>
<dbReference type="NCBIfam" id="NF002528">
    <property type="entry name" value="PRK01966.1-4"/>
    <property type="match status" value="1"/>
</dbReference>
<dbReference type="HAMAP" id="MF_00047">
    <property type="entry name" value="Dala_Dala_lig"/>
    <property type="match status" value="1"/>
</dbReference>
<dbReference type="GO" id="GO:0009252">
    <property type="term" value="P:peptidoglycan biosynthetic process"/>
    <property type="evidence" value="ECO:0007669"/>
    <property type="project" value="UniProtKB-UniRule"/>
</dbReference>
<evidence type="ECO:0000256" key="9">
    <source>
        <dbReference type="ARBA" id="ARBA00022984"/>
    </source>
</evidence>
<dbReference type="InterPro" id="IPR011095">
    <property type="entry name" value="Dala_Dala_lig_C"/>
</dbReference>
<keyword evidence="3 12" id="KW-0436">Ligase</keyword>
<comment type="catalytic activity">
    <reaction evidence="12">
        <text>2 D-alanine + ATP = D-alanyl-D-alanine + ADP + phosphate + H(+)</text>
        <dbReference type="Rhea" id="RHEA:11224"/>
        <dbReference type="ChEBI" id="CHEBI:15378"/>
        <dbReference type="ChEBI" id="CHEBI:30616"/>
        <dbReference type="ChEBI" id="CHEBI:43474"/>
        <dbReference type="ChEBI" id="CHEBI:57416"/>
        <dbReference type="ChEBI" id="CHEBI:57822"/>
        <dbReference type="ChEBI" id="CHEBI:456216"/>
        <dbReference type="EC" id="6.3.2.4"/>
    </reaction>
</comment>
<dbReference type="GO" id="GO:0071555">
    <property type="term" value="P:cell wall organization"/>
    <property type="evidence" value="ECO:0007669"/>
    <property type="project" value="UniProtKB-KW"/>
</dbReference>
<comment type="cofactor">
    <cofactor evidence="14">
        <name>Mg(2+)</name>
        <dbReference type="ChEBI" id="CHEBI:18420"/>
    </cofactor>
    <cofactor evidence="14">
        <name>Mn(2+)</name>
        <dbReference type="ChEBI" id="CHEBI:29035"/>
    </cofactor>
    <text evidence="14">Binds 2 magnesium or manganese ions per subunit.</text>
</comment>
<evidence type="ECO:0000256" key="3">
    <source>
        <dbReference type="ARBA" id="ARBA00022598"/>
    </source>
</evidence>
<dbReference type="InterPro" id="IPR011761">
    <property type="entry name" value="ATP-grasp"/>
</dbReference>
<evidence type="ECO:0000256" key="11">
    <source>
        <dbReference type="ARBA" id="ARBA00023316"/>
    </source>
</evidence>
<keyword evidence="12" id="KW-0963">Cytoplasm</keyword>
<dbReference type="PROSITE" id="PS00843">
    <property type="entry name" value="DALA_DALA_LIGASE_1"/>
    <property type="match status" value="1"/>
</dbReference>
<dbReference type="EC" id="6.3.2.4" evidence="12"/>
<evidence type="ECO:0000256" key="7">
    <source>
        <dbReference type="ARBA" id="ARBA00022842"/>
    </source>
</evidence>
<comment type="function">
    <text evidence="12">Cell wall formation.</text>
</comment>
<name>A0A1V2UET0_ENTMU</name>
<evidence type="ECO:0000256" key="1">
    <source>
        <dbReference type="ARBA" id="ARBA00001936"/>
    </source>
</evidence>
<dbReference type="Pfam" id="PF07478">
    <property type="entry name" value="Dala_Dala_lig_C"/>
    <property type="match status" value="1"/>
</dbReference>
<dbReference type="PANTHER" id="PTHR23132">
    <property type="entry name" value="D-ALANINE--D-ALANINE LIGASE"/>
    <property type="match status" value="1"/>
</dbReference>
<dbReference type="EMBL" id="MSTR01000012">
    <property type="protein sequence ID" value="ONN41807.1"/>
    <property type="molecule type" value="Genomic_DNA"/>
</dbReference>
<dbReference type="SUPFAM" id="SSF56059">
    <property type="entry name" value="Glutathione synthetase ATP-binding domain-like"/>
    <property type="match status" value="1"/>
</dbReference>
<evidence type="ECO:0000256" key="10">
    <source>
        <dbReference type="ARBA" id="ARBA00023211"/>
    </source>
</evidence>
<keyword evidence="6 15" id="KW-0067">ATP-binding</keyword>
<dbReference type="InterPro" id="IPR058167">
    <property type="entry name" value="VanC1/2"/>
</dbReference>
<dbReference type="PIRSF" id="PIRSF039102">
    <property type="entry name" value="Ddl/VanB"/>
    <property type="match status" value="1"/>
</dbReference>
<dbReference type="InterPro" id="IPR016185">
    <property type="entry name" value="PreATP-grasp_dom_sf"/>
</dbReference>
<comment type="subcellular location">
    <subcellularLocation>
        <location evidence="12">Cytoplasm</location>
    </subcellularLocation>
</comment>
<feature type="binding site" evidence="14">
    <location>
        <position position="292"/>
    </location>
    <ligand>
        <name>Mg(2+)</name>
        <dbReference type="ChEBI" id="CHEBI:18420"/>
        <label>1</label>
    </ligand>
</feature>
<feature type="active site" evidence="13">
    <location>
        <position position="14"/>
    </location>
</feature>
<comment type="caution">
    <text evidence="17">The sequence shown here is derived from an EMBL/GenBank/DDBJ whole genome shotgun (WGS) entry which is preliminary data.</text>
</comment>
<evidence type="ECO:0000313" key="18">
    <source>
        <dbReference type="Proteomes" id="UP000189299"/>
    </source>
</evidence>
<dbReference type="SUPFAM" id="SSF52440">
    <property type="entry name" value="PreATP-grasp domain"/>
    <property type="match status" value="1"/>
</dbReference>
<gene>
    <name evidence="12" type="primary">ddl</name>
    <name evidence="17" type="ORF">BTN92_11635</name>
</gene>
<dbReference type="InterPro" id="IPR000291">
    <property type="entry name" value="D-Ala_lig_Van_CS"/>
</dbReference>
<dbReference type="InterPro" id="IPR013815">
    <property type="entry name" value="ATP_grasp_subdomain_1"/>
</dbReference>
<dbReference type="InterPro" id="IPR005905">
    <property type="entry name" value="D_ala_D_ala"/>
</dbReference>
<accession>A0A1V2UET0</accession>
<keyword evidence="11 12" id="KW-0961">Cell wall biogenesis/degradation</keyword>